<evidence type="ECO:0000313" key="2">
    <source>
        <dbReference type="EMBL" id="CAB4144862.1"/>
    </source>
</evidence>
<dbReference type="EMBL" id="LR796361">
    <property type="protein sequence ID" value="CAB4139375.1"/>
    <property type="molecule type" value="Genomic_DNA"/>
</dbReference>
<dbReference type="EMBL" id="LR796440">
    <property type="protein sequence ID" value="CAB4144862.1"/>
    <property type="molecule type" value="Genomic_DNA"/>
</dbReference>
<reference evidence="1" key="1">
    <citation type="submission" date="2020-04" db="EMBL/GenBank/DDBJ databases">
        <authorList>
            <person name="Chiriac C."/>
            <person name="Salcher M."/>
            <person name="Ghai R."/>
            <person name="Kavagutti S V."/>
        </authorList>
    </citation>
    <scope>NUCLEOTIDE SEQUENCE</scope>
</reference>
<evidence type="ECO:0000313" key="1">
    <source>
        <dbReference type="EMBL" id="CAB4139375.1"/>
    </source>
</evidence>
<sequence length="61" mass="7339">MFAKEYKNYYIDSSYSFTGKTKYYKVWKLDEDNMPYDVWGDSFRSIKQAESFIDTEVSHAN</sequence>
<accession>A0A6J5LXZ7</accession>
<proteinExistence type="predicted"/>
<name>A0A6J5LXZ7_9CAUD</name>
<organism evidence="1">
    <name type="scientific">uncultured Caudovirales phage</name>
    <dbReference type="NCBI Taxonomy" id="2100421"/>
    <lineage>
        <taxon>Viruses</taxon>
        <taxon>Duplodnaviria</taxon>
        <taxon>Heunggongvirae</taxon>
        <taxon>Uroviricota</taxon>
        <taxon>Caudoviricetes</taxon>
        <taxon>Peduoviridae</taxon>
        <taxon>Maltschvirus</taxon>
        <taxon>Maltschvirus maltsch</taxon>
    </lineage>
</organism>
<gene>
    <name evidence="1" type="ORF">UFOVP342_32</name>
    <name evidence="2" type="ORF">UFOVP454_72</name>
</gene>
<protein>
    <submittedName>
        <fullName evidence="1">Uncharacterized protein</fullName>
    </submittedName>
</protein>